<comment type="caution">
    <text evidence="1">The sequence shown here is derived from an EMBL/GenBank/DDBJ whole genome shotgun (WGS) entry which is preliminary data.</text>
</comment>
<name>A0A0F9FYX5_9ZZZZ</name>
<sequence>MAALSTDRNTPMRDGDTIVIGVAGTKKIYAGALVALDASGYATPGATATTLIGLGRAEAQADNSGGSDGDITVEVRKGVFRFANDGTDTVDATHIGSDCFIVDDQTVASTDGTGTRSVAGKVFDVDSSEVWVTIR</sequence>
<dbReference type="EMBL" id="LAZR01021972">
    <property type="protein sequence ID" value="KKL83456.1"/>
    <property type="molecule type" value="Genomic_DNA"/>
</dbReference>
<evidence type="ECO:0000313" key="1">
    <source>
        <dbReference type="EMBL" id="KKL83456.1"/>
    </source>
</evidence>
<proteinExistence type="predicted"/>
<protein>
    <submittedName>
        <fullName evidence="1">Uncharacterized protein</fullName>
    </submittedName>
</protein>
<organism evidence="1">
    <name type="scientific">marine sediment metagenome</name>
    <dbReference type="NCBI Taxonomy" id="412755"/>
    <lineage>
        <taxon>unclassified sequences</taxon>
        <taxon>metagenomes</taxon>
        <taxon>ecological metagenomes</taxon>
    </lineage>
</organism>
<gene>
    <name evidence="1" type="ORF">LCGC14_1974540</name>
</gene>
<dbReference type="AlphaFoldDB" id="A0A0F9FYX5"/>
<reference evidence="1" key="1">
    <citation type="journal article" date="2015" name="Nature">
        <title>Complex archaea that bridge the gap between prokaryotes and eukaryotes.</title>
        <authorList>
            <person name="Spang A."/>
            <person name="Saw J.H."/>
            <person name="Jorgensen S.L."/>
            <person name="Zaremba-Niedzwiedzka K."/>
            <person name="Martijn J."/>
            <person name="Lind A.E."/>
            <person name="van Eijk R."/>
            <person name="Schleper C."/>
            <person name="Guy L."/>
            <person name="Ettema T.J."/>
        </authorList>
    </citation>
    <scope>NUCLEOTIDE SEQUENCE</scope>
</reference>
<accession>A0A0F9FYX5</accession>